<comment type="similarity">
    <text evidence="2">Belongs to the SAM hydrolase / SAM-dependent halogenase family.</text>
</comment>
<evidence type="ECO:0000256" key="2">
    <source>
        <dbReference type="ARBA" id="ARBA00024035"/>
    </source>
</evidence>
<organism evidence="5 6">
    <name type="scientific">Methanolobus mangrovi</name>
    <dbReference type="NCBI Taxonomy" id="3072977"/>
    <lineage>
        <taxon>Archaea</taxon>
        <taxon>Methanobacteriati</taxon>
        <taxon>Methanobacteriota</taxon>
        <taxon>Stenosarchaea group</taxon>
        <taxon>Methanomicrobia</taxon>
        <taxon>Methanosarcinales</taxon>
        <taxon>Methanosarcinaceae</taxon>
        <taxon>Methanolobus</taxon>
    </lineage>
</organism>
<evidence type="ECO:0000259" key="4">
    <source>
        <dbReference type="Pfam" id="PF20257"/>
    </source>
</evidence>
<dbReference type="InterPro" id="IPR046469">
    <property type="entry name" value="SAM_HAT_N"/>
</dbReference>
<name>A0AA51UH00_9EURY</name>
<dbReference type="Pfam" id="PF01887">
    <property type="entry name" value="SAM_HAT_N"/>
    <property type="match status" value="1"/>
</dbReference>
<feature type="domain" description="S-adenosyl-l-methionine hydroxide adenosyltransferase C-terminal" evidence="4">
    <location>
        <begin position="170"/>
        <end position="252"/>
    </location>
</feature>
<dbReference type="KEGG" id="mmav:RE476_09065"/>
<dbReference type="PIRSF" id="PIRSF006779">
    <property type="entry name" value="UCP006779"/>
    <property type="match status" value="1"/>
</dbReference>
<sequence length="259" mass="28004">MAVITLTTDFGSLYPASMKGVMLGIDPDVTIVDITHSIPPMDIRAGAFALYSAVTYFPPGTIHVAVIDPGVGTERKAIVVRSGEHYFIGPDNGVLIPAASLLGDIEVFEIKNQDILGDVSSTFQGRDIFAPVAAHISRGMDLEDIGNSTDEYIDLDFSGYVIEKDFIEAKVIYVDKFGNIVTNIPQEQIVKDVLKGTVLSIAGRQMPFLRTYGEVPKGRMLSLIGSHGFFEIAVNQGSASKLLHLNNGNEIRIGIMSSQ</sequence>
<dbReference type="Gene3D" id="2.40.30.90">
    <property type="entry name" value="Bacterial fluorinating enzyme like"/>
    <property type="match status" value="1"/>
</dbReference>
<reference evidence="5" key="1">
    <citation type="submission" date="2023-08" db="EMBL/GenBank/DDBJ databases">
        <title>Methanolobus mangrovi sp. nov. and Methanolobus sediminis sp. nov, two novel methylotrophic methanogens isolated from mangrove sediments in China.</title>
        <authorList>
            <person name="Zhou J."/>
        </authorList>
    </citation>
    <scope>NUCLEOTIDE SEQUENCE</scope>
    <source>
        <strain evidence="5">FTZ2</strain>
    </source>
</reference>
<dbReference type="AlphaFoldDB" id="A0AA51UH00"/>
<feature type="domain" description="S-adenosyl-l-methionine hydroxide adenosyltransferase N-terminal" evidence="3">
    <location>
        <begin position="4"/>
        <end position="146"/>
    </location>
</feature>
<dbReference type="GeneID" id="84230288"/>
<dbReference type="InterPro" id="IPR023228">
    <property type="entry name" value="SAM_OH_AdoTrfase_N_sf"/>
</dbReference>
<dbReference type="Proteomes" id="UP001183006">
    <property type="component" value="Chromosome"/>
</dbReference>
<accession>A0AA51UH00</accession>
<evidence type="ECO:0000256" key="1">
    <source>
        <dbReference type="ARBA" id="ARBA00022691"/>
    </source>
</evidence>
<dbReference type="PANTHER" id="PTHR35092">
    <property type="entry name" value="CHLORINASE MJ1651"/>
    <property type="match status" value="1"/>
</dbReference>
<dbReference type="InterPro" id="IPR046470">
    <property type="entry name" value="SAM_HAT_C"/>
</dbReference>
<dbReference type="EMBL" id="CP133594">
    <property type="protein sequence ID" value="WMW21536.1"/>
    <property type="molecule type" value="Genomic_DNA"/>
</dbReference>
<dbReference type="InterPro" id="IPR002747">
    <property type="entry name" value="SAM_OH_AdoTrfase"/>
</dbReference>
<keyword evidence="6" id="KW-1185">Reference proteome</keyword>
<dbReference type="SUPFAM" id="SSF102522">
    <property type="entry name" value="Bacterial fluorinating enzyme, N-terminal domain"/>
    <property type="match status" value="1"/>
</dbReference>
<proteinExistence type="inferred from homology"/>
<dbReference type="Gene3D" id="3.40.50.10790">
    <property type="entry name" value="S-adenosyl-l-methionine hydroxide adenosyltransferase, N-terminal"/>
    <property type="match status" value="1"/>
</dbReference>
<evidence type="ECO:0000313" key="6">
    <source>
        <dbReference type="Proteomes" id="UP001183006"/>
    </source>
</evidence>
<dbReference type="InterPro" id="IPR023227">
    <property type="entry name" value="SAM_OH_AdoTrfase_C_sf"/>
</dbReference>
<gene>
    <name evidence="5" type="ORF">RE476_09065</name>
</gene>
<evidence type="ECO:0000313" key="5">
    <source>
        <dbReference type="EMBL" id="WMW21536.1"/>
    </source>
</evidence>
<dbReference type="Pfam" id="PF20257">
    <property type="entry name" value="SAM_HAT_C"/>
    <property type="match status" value="1"/>
</dbReference>
<keyword evidence="1" id="KW-0949">S-adenosyl-L-methionine</keyword>
<dbReference type="PANTHER" id="PTHR35092:SF1">
    <property type="entry name" value="CHLORINASE MJ1651"/>
    <property type="match status" value="1"/>
</dbReference>
<evidence type="ECO:0000259" key="3">
    <source>
        <dbReference type="Pfam" id="PF01887"/>
    </source>
</evidence>
<dbReference type="RefSeq" id="WP_309307322.1">
    <property type="nucleotide sequence ID" value="NZ_CP133594.1"/>
</dbReference>
<dbReference type="SUPFAM" id="SSF101852">
    <property type="entry name" value="Bacterial fluorinating enzyme, C-terminal domain"/>
    <property type="match status" value="1"/>
</dbReference>
<protein>
    <submittedName>
        <fullName evidence="5">S-adenosyl-l-methionine hydroxide adenosyltransferase family protein</fullName>
    </submittedName>
</protein>